<keyword evidence="2 6" id="KW-0812">Transmembrane</keyword>
<dbReference type="PANTHER" id="PTHR11247">
    <property type="entry name" value="PALMITOYL-PROTEIN THIOESTERASE/DOLICHYLDIPHOSPHATASE 1"/>
    <property type="match status" value="1"/>
</dbReference>
<dbReference type="InterPro" id="IPR000326">
    <property type="entry name" value="PAP2/HPO"/>
</dbReference>
<reference evidence="9" key="2">
    <citation type="journal article" date="2019" name="IMA Fungus">
        <title>Genome sequencing and comparison of five Tilletia species to identify candidate genes for the detection of regulated species infecting wheat.</title>
        <authorList>
            <person name="Nguyen H.D.T."/>
            <person name="Sultana T."/>
            <person name="Kesanakurti P."/>
            <person name="Hambleton S."/>
        </authorList>
    </citation>
    <scope>NUCLEOTIDE SEQUENCE</scope>
    <source>
        <strain evidence="9">DAOMC 236422</strain>
    </source>
</reference>
<sequence length="321" mass="35652">MVDGGKGSAIDPSRYASFGLTHVRYDAEDPIAQLLALITLAPIFLLCAYTSIILYRRELTFLNALVGQLGCEAINWGLKRLIRQPRPLGLAGVSEEGYGMPSSHSQFMGFFAAFFVCHFVLHHPPLRRPRTLINTMRRVEHLGSVVLIVGLSVAVCYSRHYLLYHSTAQILVGLSIGLVIGLTYYYLTEHLTRLPLRLPAPLASPANSRLASPMNSPKVGLGMGRTTDDSPTSSARAQPSHSTTATKRIPPSSPGTPTPQRRRGSLEGMLTLHPSVPIRQLLLDHPVAIALRIRDSWTVWEDGGIETDYANWRREWERRRN</sequence>
<reference evidence="9" key="1">
    <citation type="submission" date="2016-04" db="EMBL/GenBank/DDBJ databases">
        <authorList>
            <person name="Nguyen H.D."/>
            <person name="Samba Siva P."/>
            <person name="Cullis J."/>
            <person name="Levesque C.A."/>
            <person name="Hambleton S."/>
        </authorList>
    </citation>
    <scope>NUCLEOTIDE SEQUENCE</scope>
    <source>
        <strain evidence="9">DAOMC 236422</strain>
    </source>
</reference>
<dbReference type="InterPro" id="IPR036938">
    <property type="entry name" value="PAP2/HPO_sf"/>
</dbReference>
<keyword evidence="6" id="KW-0256">Endoplasmic reticulum</keyword>
<dbReference type="GO" id="GO:0047874">
    <property type="term" value="F:dolichyldiphosphatase activity"/>
    <property type="evidence" value="ECO:0007669"/>
    <property type="project" value="UniProtKB-UniRule"/>
</dbReference>
<evidence type="ECO:0000256" key="5">
    <source>
        <dbReference type="ARBA" id="ARBA00023136"/>
    </source>
</evidence>
<comment type="caution">
    <text evidence="9">The sequence shown here is derived from an EMBL/GenBank/DDBJ whole genome shotgun (WGS) entry which is preliminary data.</text>
</comment>
<proteinExistence type="inferred from homology"/>
<evidence type="ECO:0000256" key="4">
    <source>
        <dbReference type="ARBA" id="ARBA00022989"/>
    </source>
</evidence>
<accession>A0A8X7NA57</accession>
<keyword evidence="4 6" id="KW-1133">Transmembrane helix</keyword>
<dbReference type="GO" id="GO:0005789">
    <property type="term" value="C:endoplasmic reticulum membrane"/>
    <property type="evidence" value="ECO:0007669"/>
    <property type="project" value="UniProtKB-SubCell"/>
</dbReference>
<feature type="region of interest" description="Disordered" evidence="7">
    <location>
        <begin position="205"/>
        <end position="264"/>
    </location>
</feature>
<keyword evidence="3 6" id="KW-0378">Hydrolase</keyword>
<dbReference type="GO" id="GO:0008610">
    <property type="term" value="P:lipid biosynthetic process"/>
    <property type="evidence" value="ECO:0007669"/>
    <property type="project" value="TreeGrafter"/>
</dbReference>
<keyword evidence="5 6" id="KW-0472">Membrane</keyword>
<dbReference type="Proteomes" id="UP000078113">
    <property type="component" value="Unassembled WGS sequence"/>
</dbReference>
<name>A0A8X7NA57_9BASI</name>
<evidence type="ECO:0000256" key="3">
    <source>
        <dbReference type="ARBA" id="ARBA00022801"/>
    </source>
</evidence>
<dbReference type="GO" id="GO:0006487">
    <property type="term" value="P:protein N-linked glycosylation"/>
    <property type="evidence" value="ECO:0007669"/>
    <property type="project" value="UniProtKB-UniRule"/>
</dbReference>
<evidence type="ECO:0000313" key="9">
    <source>
        <dbReference type="EMBL" id="KAE8270091.1"/>
    </source>
</evidence>
<feature type="transmembrane region" description="Helical" evidence="6">
    <location>
        <begin position="142"/>
        <end position="162"/>
    </location>
</feature>
<evidence type="ECO:0000313" key="10">
    <source>
        <dbReference type="Proteomes" id="UP000078113"/>
    </source>
</evidence>
<dbReference type="AlphaFoldDB" id="A0A8X7NA57"/>
<dbReference type="EMBL" id="LWDG02000064">
    <property type="protein sequence ID" value="KAE8270091.1"/>
    <property type="molecule type" value="Genomic_DNA"/>
</dbReference>
<comment type="catalytic activity">
    <reaction evidence="6">
        <text>a di-trans,poly-cis-dolichyl diphosphate + H2O = a di-trans,poly-cis-dolichyl phosphate + phosphate + H(+)</text>
        <dbReference type="Rhea" id="RHEA:14385"/>
        <dbReference type="Rhea" id="RHEA-COMP:19498"/>
        <dbReference type="Rhea" id="RHEA-COMP:19506"/>
        <dbReference type="ChEBI" id="CHEBI:15377"/>
        <dbReference type="ChEBI" id="CHEBI:15378"/>
        <dbReference type="ChEBI" id="CHEBI:43474"/>
        <dbReference type="ChEBI" id="CHEBI:57497"/>
        <dbReference type="ChEBI" id="CHEBI:57683"/>
        <dbReference type="EC" id="3.6.1.43"/>
    </reaction>
</comment>
<keyword evidence="10" id="KW-1185">Reference proteome</keyword>
<dbReference type="InterPro" id="IPR039667">
    <property type="entry name" value="Dolichyldiphosphatase_PAP2"/>
</dbReference>
<comment type="pathway">
    <text evidence="6">Protein modification; protein glycosylation.</text>
</comment>
<protein>
    <recommendedName>
        <fullName evidence="6">Dolichyldiphosphatase</fullName>
        <ecNumber evidence="6">3.6.1.43</ecNumber>
    </recommendedName>
</protein>
<dbReference type="Pfam" id="PF01569">
    <property type="entry name" value="PAP2"/>
    <property type="match status" value="1"/>
</dbReference>
<dbReference type="SMART" id="SM00014">
    <property type="entry name" value="acidPPc"/>
    <property type="match status" value="1"/>
</dbReference>
<dbReference type="EC" id="3.6.1.43" evidence="6"/>
<feature type="transmembrane region" description="Helical" evidence="6">
    <location>
        <begin position="168"/>
        <end position="187"/>
    </location>
</feature>
<dbReference type="PANTHER" id="PTHR11247:SF1">
    <property type="entry name" value="DOLICHYLDIPHOSPHATASE 1"/>
    <property type="match status" value="1"/>
</dbReference>
<dbReference type="Gene3D" id="1.20.144.10">
    <property type="entry name" value="Phosphatidic acid phosphatase type 2/haloperoxidase"/>
    <property type="match status" value="1"/>
</dbReference>
<gene>
    <name evidence="9" type="ORF">A4X09_0g2255</name>
</gene>
<comment type="subcellular location">
    <subcellularLocation>
        <location evidence="6">Endoplasmic reticulum membrane</location>
        <topology evidence="6">Multi-pass membrane protein</topology>
    </subcellularLocation>
    <subcellularLocation>
        <location evidence="1">Membrane</location>
        <topology evidence="1">Multi-pass membrane protein</topology>
    </subcellularLocation>
</comment>
<evidence type="ECO:0000259" key="8">
    <source>
        <dbReference type="SMART" id="SM00014"/>
    </source>
</evidence>
<comment type="function">
    <text evidence="6">Required for efficient N-glycosylation. Necessary for maintaining optimal levels of dolichol-linked oligosaccharides. Hydrolyzes dolichyl pyrophosphate at a very high rate and dolichyl monophosphate at a much lower rate. Does not act on phosphatidate.</text>
</comment>
<feature type="domain" description="Phosphatidic acid phosphatase type 2/haloperoxidase" evidence="8">
    <location>
        <begin position="61"/>
        <end position="185"/>
    </location>
</feature>
<evidence type="ECO:0000256" key="1">
    <source>
        <dbReference type="ARBA" id="ARBA00004141"/>
    </source>
</evidence>
<organism evidence="9 10">
    <name type="scientific">Tilletia walkeri</name>
    <dbReference type="NCBI Taxonomy" id="117179"/>
    <lineage>
        <taxon>Eukaryota</taxon>
        <taxon>Fungi</taxon>
        <taxon>Dikarya</taxon>
        <taxon>Basidiomycota</taxon>
        <taxon>Ustilaginomycotina</taxon>
        <taxon>Exobasidiomycetes</taxon>
        <taxon>Tilletiales</taxon>
        <taxon>Tilletiaceae</taxon>
        <taxon>Tilletia</taxon>
    </lineage>
</organism>
<feature type="transmembrane region" description="Helical" evidence="6">
    <location>
        <begin position="34"/>
        <end position="55"/>
    </location>
</feature>
<feature type="compositionally biased region" description="Polar residues" evidence="7">
    <location>
        <begin position="229"/>
        <end position="246"/>
    </location>
</feature>
<evidence type="ECO:0000256" key="7">
    <source>
        <dbReference type="SAM" id="MobiDB-lite"/>
    </source>
</evidence>
<feature type="transmembrane region" description="Helical" evidence="6">
    <location>
        <begin position="104"/>
        <end position="121"/>
    </location>
</feature>
<evidence type="ECO:0000256" key="2">
    <source>
        <dbReference type="ARBA" id="ARBA00022692"/>
    </source>
</evidence>
<evidence type="ECO:0000256" key="6">
    <source>
        <dbReference type="RuleBase" id="RU367078"/>
    </source>
</evidence>
<comment type="similarity">
    <text evidence="6">Belongs to the dolichyldiphosphatase family.</text>
</comment>
<dbReference type="CDD" id="cd03382">
    <property type="entry name" value="PAP2_dolichyldiphosphatase"/>
    <property type="match status" value="1"/>
</dbReference>
<dbReference type="SUPFAM" id="SSF48317">
    <property type="entry name" value="Acid phosphatase/Vanadium-dependent haloperoxidase"/>
    <property type="match status" value="1"/>
</dbReference>